<name>A0A915ELA4_9BILA</name>
<dbReference type="PANTHER" id="PTHR21749">
    <property type="entry name" value="PRION-LIKE- Q/N-RICH -DOMAIN-BEARING PROTEIN PROTEIN 24"/>
    <property type="match status" value="1"/>
</dbReference>
<evidence type="ECO:0000313" key="1">
    <source>
        <dbReference type="Proteomes" id="UP000887574"/>
    </source>
</evidence>
<dbReference type="AlphaFoldDB" id="A0A915ELA4"/>
<evidence type="ECO:0000313" key="2">
    <source>
        <dbReference type="WBParaSite" id="jg6584"/>
    </source>
</evidence>
<dbReference type="InterPro" id="IPR045860">
    <property type="entry name" value="Snake_toxin-like_sf"/>
</dbReference>
<reference evidence="2" key="1">
    <citation type="submission" date="2022-11" db="UniProtKB">
        <authorList>
            <consortium name="WormBaseParasite"/>
        </authorList>
    </citation>
    <scope>IDENTIFICATION</scope>
</reference>
<dbReference type="Gene3D" id="2.10.60.10">
    <property type="entry name" value="CD59"/>
    <property type="match status" value="1"/>
</dbReference>
<dbReference type="Proteomes" id="UP000887574">
    <property type="component" value="Unplaced"/>
</dbReference>
<dbReference type="SUPFAM" id="SSF57302">
    <property type="entry name" value="Snake toxin-like"/>
    <property type="match status" value="1"/>
</dbReference>
<sequence length="106" mass="11854">MQFLIKFISIFLLTSSLILVTYSLKCYTGFKFIRGQGFGGESKQCESEGDYCYNMTADGGMFINVAKAGCSTYRCWLSKNKCINTEFQGIPVSFCCCSEDFCNGQD</sequence>
<accession>A0A915ELA4</accession>
<protein>
    <submittedName>
        <fullName evidence="2">Activin_recp domain-containing protein</fullName>
    </submittedName>
</protein>
<dbReference type="WBParaSite" id="jg6584">
    <property type="protein sequence ID" value="jg6584"/>
    <property type="gene ID" value="jg6584"/>
</dbReference>
<dbReference type="PANTHER" id="PTHR21749:SF6">
    <property type="entry name" value="ACTIVIN_RECP DOMAIN-CONTAINING PROTEIN"/>
    <property type="match status" value="1"/>
</dbReference>
<organism evidence="1 2">
    <name type="scientific">Ditylenchus dipsaci</name>
    <dbReference type="NCBI Taxonomy" id="166011"/>
    <lineage>
        <taxon>Eukaryota</taxon>
        <taxon>Metazoa</taxon>
        <taxon>Ecdysozoa</taxon>
        <taxon>Nematoda</taxon>
        <taxon>Chromadorea</taxon>
        <taxon>Rhabditida</taxon>
        <taxon>Tylenchina</taxon>
        <taxon>Tylenchomorpha</taxon>
        <taxon>Sphaerularioidea</taxon>
        <taxon>Anguinidae</taxon>
        <taxon>Anguininae</taxon>
        <taxon>Ditylenchus</taxon>
    </lineage>
</organism>
<proteinExistence type="predicted"/>
<keyword evidence="1" id="KW-1185">Reference proteome</keyword>